<name>A0AAW1EXI8_ZOAVI</name>
<evidence type="ECO:0000256" key="1">
    <source>
        <dbReference type="SAM" id="SignalP"/>
    </source>
</evidence>
<keyword evidence="3" id="KW-1185">Reference proteome</keyword>
<dbReference type="EMBL" id="JBCEZU010000123">
    <property type="protein sequence ID" value="KAK9526988.1"/>
    <property type="molecule type" value="Genomic_DNA"/>
</dbReference>
<feature type="signal peptide" evidence="1">
    <location>
        <begin position="1"/>
        <end position="18"/>
    </location>
</feature>
<sequence length="81" mass="8907">MKVWGSSLLFCLCRLFLGNKCSTVRRLGSVSAGVMIWLLGGASQSRYHFSSQHPTALTSQTDGPMAALYQFNQPRSPTINQ</sequence>
<evidence type="ECO:0000313" key="3">
    <source>
        <dbReference type="Proteomes" id="UP001488805"/>
    </source>
</evidence>
<dbReference type="Proteomes" id="UP001488805">
    <property type="component" value="Unassembled WGS sequence"/>
</dbReference>
<organism evidence="2 3">
    <name type="scientific">Zoarces viviparus</name>
    <name type="common">Viviparous eelpout</name>
    <name type="synonym">Blennius viviparus</name>
    <dbReference type="NCBI Taxonomy" id="48416"/>
    <lineage>
        <taxon>Eukaryota</taxon>
        <taxon>Metazoa</taxon>
        <taxon>Chordata</taxon>
        <taxon>Craniata</taxon>
        <taxon>Vertebrata</taxon>
        <taxon>Euteleostomi</taxon>
        <taxon>Actinopterygii</taxon>
        <taxon>Neopterygii</taxon>
        <taxon>Teleostei</taxon>
        <taxon>Neoteleostei</taxon>
        <taxon>Acanthomorphata</taxon>
        <taxon>Eupercaria</taxon>
        <taxon>Perciformes</taxon>
        <taxon>Cottioidei</taxon>
        <taxon>Zoarcales</taxon>
        <taxon>Zoarcidae</taxon>
        <taxon>Zoarcinae</taxon>
        <taxon>Zoarces</taxon>
    </lineage>
</organism>
<comment type="caution">
    <text evidence="2">The sequence shown here is derived from an EMBL/GenBank/DDBJ whole genome shotgun (WGS) entry which is preliminary data.</text>
</comment>
<gene>
    <name evidence="2" type="ORF">VZT92_015654</name>
</gene>
<accession>A0AAW1EXI8</accession>
<protein>
    <recommendedName>
        <fullName evidence="4">Secreted protein</fullName>
    </recommendedName>
</protein>
<keyword evidence="1" id="KW-0732">Signal</keyword>
<dbReference type="AlphaFoldDB" id="A0AAW1EXI8"/>
<reference evidence="2 3" key="1">
    <citation type="journal article" date="2024" name="Genome Biol. Evol.">
        <title>Chromosome-level genome assembly of the viviparous eelpout Zoarces viviparus.</title>
        <authorList>
            <person name="Fuhrmann N."/>
            <person name="Brasseur M.V."/>
            <person name="Bakowski C.E."/>
            <person name="Podsiadlowski L."/>
            <person name="Prost S."/>
            <person name="Krehenwinkel H."/>
            <person name="Mayer C."/>
        </authorList>
    </citation>
    <scope>NUCLEOTIDE SEQUENCE [LARGE SCALE GENOMIC DNA]</scope>
    <source>
        <strain evidence="2">NO-MEL_2022_Ind0_liver</strain>
    </source>
</reference>
<feature type="chain" id="PRO_5043587118" description="Secreted protein" evidence="1">
    <location>
        <begin position="19"/>
        <end position="81"/>
    </location>
</feature>
<proteinExistence type="predicted"/>
<evidence type="ECO:0000313" key="2">
    <source>
        <dbReference type="EMBL" id="KAK9526988.1"/>
    </source>
</evidence>
<evidence type="ECO:0008006" key="4">
    <source>
        <dbReference type="Google" id="ProtNLM"/>
    </source>
</evidence>